<dbReference type="AlphaFoldDB" id="A0A8X7B7E3"/>
<dbReference type="EMBL" id="BMAU01021360">
    <property type="protein sequence ID" value="GFY22380.1"/>
    <property type="molecule type" value="Genomic_DNA"/>
</dbReference>
<dbReference type="Proteomes" id="UP000887159">
    <property type="component" value="Unassembled WGS sequence"/>
</dbReference>
<comment type="caution">
    <text evidence="1">The sequence shown here is derived from an EMBL/GenBank/DDBJ whole genome shotgun (WGS) entry which is preliminary data.</text>
</comment>
<name>A0A8X7B7E3_TRICX</name>
<evidence type="ECO:0000313" key="2">
    <source>
        <dbReference type="Proteomes" id="UP000887159"/>
    </source>
</evidence>
<accession>A0A8X7B7E3</accession>
<reference evidence="1" key="1">
    <citation type="submission" date="2020-08" db="EMBL/GenBank/DDBJ databases">
        <title>Multicomponent nature underlies the extraordinary mechanical properties of spider dragline silk.</title>
        <authorList>
            <person name="Kono N."/>
            <person name="Nakamura H."/>
            <person name="Mori M."/>
            <person name="Yoshida Y."/>
            <person name="Ohtoshi R."/>
            <person name="Malay A.D."/>
            <person name="Moran D.A.P."/>
            <person name="Tomita M."/>
            <person name="Numata K."/>
            <person name="Arakawa K."/>
        </authorList>
    </citation>
    <scope>NUCLEOTIDE SEQUENCE</scope>
</reference>
<proteinExistence type="predicted"/>
<organism evidence="1 2">
    <name type="scientific">Trichonephila clavipes</name>
    <name type="common">Golden silk orbweaver</name>
    <name type="synonym">Nephila clavipes</name>
    <dbReference type="NCBI Taxonomy" id="2585209"/>
    <lineage>
        <taxon>Eukaryota</taxon>
        <taxon>Metazoa</taxon>
        <taxon>Ecdysozoa</taxon>
        <taxon>Arthropoda</taxon>
        <taxon>Chelicerata</taxon>
        <taxon>Arachnida</taxon>
        <taxon>Araneae</taxon>
        <taxon>Araneomorphae</taxon>
        <taxon>Entelegynae</taxon>
        <taxon>Araneoidea</taxon>
        <taxon>Nephilidae</taxon>
        <taxon>Trichonephila</taxon>
    </lineage>
</organism>
<gene>
    <name evidence="1" type="ORF">TNCV_399161</name>
</gene>
<protein>
    <submittedName>
        <fullName evidence="1">Uncharacterized protein</fullName>
    </submittedName>
</protein>
<sequence length="108" mass="11355">MSDCGKLYSNPILSRKSIIMVQEKRKRSIVISDLAQYSNLLILLNLPNLVTTTTTTTTAAAAAAAATTAAAAAAAATAAAAGSIAFTKLTHSALLKYPIRFAYPIFFF</sequence>
<evidence type="ECO:0000313" key="1">
    <source>
        <dbReference type="EMBL" id="GFY22380.1"/>
    </source>
</evidence>
<keyword evidence="2" id="KW-1185">Reference proteome</keyword>